<dbReference type="PATRIC" id="fig|1379870.5.peg.5181"/>
<name>A0A0E3V9V1_9BACT</name>
<dbReference type="KEGG" id="srd:SD10_23955"/>
<dbReference type="AlphaFoldDB" id="A0A0E3V9V1"/>
<dbReference type="Pfam" id="PF08534">
    <property type="entry name" value="Redoxin"/>
    <property type="match status" value="1"/>
</dbReference>
<dbReference type="CDD" id="cd02966">
    <property type="entry name" value="TlpA_like_family"/>
    <property type="match status" value="1"/>
</dbReference>
<feature type="signal peptide" evidence="1">
    <location>
        <begin position="1"/>
        <end position="20"/>
    </location>
</feature>
<gene>
    <name evidence="3" type="ORF">SD10_23955</name>
</gene>
<dbReference type="PANTHER" id="PTHR42852">
    <property type="entry name" value="THIOL:DISULFIDE INTERCHANGE PROTEIN DSBE"/>
    <property type="match status" value="1"/>
</dbReference>
<dbReference type="InterPro" id="IPR013740">
    <property type="entry name" value="Redoxin"/>
</dbReference>
<sequence length="418" mass="45848">MKHLLPLAALTLLWLPTACSGQSAPATVKPGTYRAVLKTKGGELPFGLDIQPTAGDARTYAVFAINGNERLPMDPATVQGDSIRIPMSLFESELVAKIDGNLLRGEWRRRRTAQQVQTLPFEAQYGVTYRFKTEGKPAAKANLTGKWATNFGSKTGKVDTVNAVGVFAQKGNVLSGTFLTPTGDYRYLDGNVIGDSLFLSCFDGSHLYLFKAGYDVATKTLTGGQWAGVSGYESWVALLDPKADLPDPAKLTYLKPGSKTLNFSFPEPGGKTVSNTDPRFKNKVTIVQIMGSWCPNCMDETNFMSPWYKRNKQRGVELVGLSFERSPDMAESGPKIERMKQRFKIDYPVALAGTNDKAQASKALPDLNAVVAFPTTIFIDKKGQVRHIHTGFSGPGTGKYYDQYVEEFNRLVDKLLAE</sequence>
<dbReference type="InterPro" id="IPR013766">
    <property type="entry name" value="Thioredoxin_domain"/>
</dbReference>
<dbReference type="EMBL" id="CP010429">
    <property type="protein sequence ID" value="AKD57491.1"/>
    <property type="molecule type" value="Genomic_DNA"/>
</dbReference>
<accession>A0A0E3V9V1</accession>
<evidence type="ECO:0000313" key="4">
    <source>
        <dbReference type="Proteomes" id="UP000033054"/>
    </source>
</evidence>
<feature type="domain" description="Thioredoxin" evidence="2">
    <location>
        <begin position="254"/>
        <end position="417"/>
    </location>
</feature>
<dbReference type="SUPFAM" id="SSF52833">
    <property type="entry name" value="Thioredoxin-like"/>
    <property type="match status" value="1"/>
</dbReference>
<dbReference type="Proteomes" id="UP000033054">
    <property type="component" value="Chromosome"/>
</dbReference>
<evidence type="ECO:0000259" key="2">
    <source>
        <dbReference type="PROSITE" id="PS51352"/>
    </source>
</evidence>
<dbReference type="InterPro" id="IPR036249">
    <property type="entry name" value="Thioredoxin-like_sf"/>
</dbReference>
<dbReference type="Gene3D" id="3.40.30.10">
    <property type="entry name" value="Glutaredoxin"/>
    <property type="match status" value="1"/>
</dbReference>
<evidence type="ECO:0000256" key="1">
    <source>
        <dbReference type="SAM" id="SignalP"/>
    </source>
</evidence>
<evidence type="ECO:0000313" key="3">
    <source>
        <dbReference type="EMBL" id="AKD57491.1"/>
    </source>
</evidence>
<dbReference type="OrthoDB" id="616241at2"/>
<keyword evidence="1" id="KW-0732">Signal</keyword>
<reference evidence="3 4" key="1">
    <citation type="journal article" date="2014" name="Curr. Microbiol.">
        <title>Spirosoma radiotolerans sp. nov., a gamma-radiation-resistant bacterium isolated from gamma ray-irradiated soil.</title>
        <authorList>
            <person name="Lee J.J."/>
            <person name="Srinivasan S."/>
            <person name="Lim S."/>
            <person name="Joe M."/>
            <person name="Im S."/>
            <person name="Bae S.I."/>
            <person name="Park K.R."/>
            <person name="Han J.H."/>
            <person name="Park S.H."/>
            <person name="Joo B.M."/>
            <person name="Park S.J."/>
            <person name="Kim M.K."/>
        </authorList>
    </citation>
    <scope>NUCLEOTIDE SEQUENCE [LARGE SCALE GENOMIC DNA]</scope>
    <source>
        <strain evidence="3 4">DG5A</strain>
    </source>
</reference>
<proteinExistence type="predicted"/>
<dbReference type="PANTHER" id="PTHR42852:SF13">
    <property type="entry name" value="PROTEIN DIPZ"/>
    <property type="match status" value="1"/>
</dbReference>
<feature type="chain" id="PRO_5002413930" evidence="1">
    <location>
        <begin position="21"/>
        <end position="418"/>
    </location>
</feature>
<dbReference type="GO" id="GO:0016491">
    <property type="term" value="F:oxidoreductase activity"/>
    <property type="evidence" value="ECO:0007669"/>
    <property type="project" value="InterPro"/>
</dbReference>
<keyword evidence="4" id="KW-1185">Reference proteome</keyword>
<dbReference type="RefSeq" id="WP_046577377.1">
    <property type="nucleotide sequence ID" value="NZ_CP010429.1"/>
</dbReference>
<dbReference type="PROSITE" id="PS51352">
    <property type="entry name" value="THIOREDOXIN_2"/>
    <property type="match status" value="1"/>
</dbReference>
<organism evidence="3 4">
    <name type="scientific">Spirosoma radiotolerans</name>
    <dbReference type="NCBI Taxonomy" id="1379870"/>
    <lineage>
        <taxon>Bacteria</taxon>
        <taxon>Pseudomonadati</taxon>
        <taxon>Bacteroidota</taxon>
        <taxon>Cytophagia</taxon>
        <taxon>Cytophagales</taxon>
        <taxon>Cytophagaceae</taxon>
        <taxon>Spirosoma</taxon>
    </lineage>
</organism>
<dbReference type="HOGENOM" id="CLU_675960_0_0_10"/>
<protein>
    <submittedName>
        <fullName evidence="3">Alkyl hydroperoxide reductase</fullName>
    </submittedName>
</protein>
<dbReference type="InterPro" id="IPR050553">
    <property type="entry name" value="Thioredoxin_ResA/DsbE_sf"/>
</dbReference>
<dbReference type="STRING" id="1379870.SD10_23955"/>